<dbReference type="AlphaFoldDB" id="A0AA85J783"/>
<protein>
    <recommendedName>
        <fullName evidence="3">C2H2-type domain-containing protein</fullName>
    </recommendedName>
</protein>
<dbReference type="WBParaSite" id="TREG1_133660.1">
    <property type="protein sequence ID" value="TREG1_133660.1"/>
    <property type="gene ID" value="TREG1_133660"/>
</dbReference>
<evidence type="ECO:0000313" key="5">
    <source>
        <dbReference type="WBParaSite" id="TREG1_133660.1"/>
    </source>
</evidence>
<dbReference type="PROSITE" id="PS50157">
    <property type="entry name" value="ZINC_FINGER_C2H2_2"/>
    <property type="match status" value="1"/>
</dbReference>
<keyword evidence="1" id="KW-0863">Zinc-finger</keyword>
<evidence type="ECO:0000256" key="1">
    <source>
        <dbReference type="PROSITE-ProRule" id="PRU00042"/>
    </source>
</evidence>
<feature type="compositionally biased region" description="Polar residues" evidence="2">
    <location>
        <begin position="829"/>
        <end position="838"/>
    </location>
</feature>
<feature type="domain" description="C2H2-type" evidence="3">
    <location>
        <begin position="1069"/>
        <end position="1096"/>
    </location>
</feature>
<keyword evidence="1" id="KW-0479">Metal-binding</keyword>
<evidence type="ECO:0000313" key="4">
    <source>
        <dbReference type="Proteomes" id="UP000050795"/>
    </source>
</evidence>
<name>A0AA85J783_TRIRE</name>
<dbReference type="PROSITE" id="PS00028">
    <property type="entry name" value="ZINC_FINGER_C2H2_1"/>
    <property type="match status" value="3"/>
</dbReference>
<reference evidence="5" key="2">
    <citation type="submission" date="2023-11" db="UniProtKB">
        <authorList>
            <consortium name="WormBaseParasite"/>
        </authorList>
    </citation>
    <scope>IDENTIFICATION</scope>
</reference>
<proteinExistence type="predicted"/>
<feature type="region of interest" description="Disordered" evidence="2">
    <location>
        <begin position="825"/>
        <end position="855"/>
    </location>
</feature>
<accession>A0AA85J783</accession>
<keyword evidence="1" id="KW-0862">Zinc</keyword>
<feature type="region of interest" description="Disordered" evidence="2">
    <location>
        <begin position="988"/>
        <end position="1059"/>
    </location>
</feature>
<sequence>MNGPPVVHGNGNYNASVMSENADYSTRYQCIECLRVLDTREEYFRHFSAEHRSACIQENYYRCFGSCKRLFPNIDIFREHLSVCQHAQTIFRSTFGYSYTYSNDNIDNNNNHGNKDILNLLDPEHTDDNQQAQQQQSARTYSSCENNASSSSASCASSYGMNNNASVIFDRKLCFCAYCGIGPRRNTAVTGGGIHPSSTGIITTTPTATTTTTTTMTSTSYSLCMDHPHAQMTSDSLLLPAESNVSDEVTQGRNNEINLVLQNQESVADNGSSSDCSQQLLQQQQHQLQESPSNCETTPFTARYFTDLIDLHNHERDSHFFDSRKLIACPWCHKQLTFSKKDNPNVTYEHLLSHVHEHYMVSWCLARTRQWNENAKALPHCVCGLALLDSPLAILSHSGTHLIHADKYKSSCIVLPDPIQLRRLKRQHPNSSSSSSNNRQYSSEEFLFPKPNDHIPCCIEVYRHLRFGVSPQFDAHLLEATKGSLTFTCPICPTVLCTRWALTQHAFSEHWGTLCYICCIYTFNSDENSPSLDISTDDGNVQMPNACPSMSSLPTIASSSSLSPSSLMSSSLMTTKKIASTSTTATPTPTTEMVVPQSMKMSANLWDHIFQCMNQRRDLLNNSRHHQYSPFLSMSSAPPSSSSLTKAGLRVNDVDSHHDHHSNQQQLFIREIDLDRSECELPRYSYNYDNGSDCHDPGENFNDFALTIVSSPEHEKMTNNDNNADKKCSDVGSSSTQIQDIDVTYLSSNISTDAISSTSASTTTIPMTSNSSSLSSTAAPVPAAATTTTTTNTSVVVAAPPPVPSCSSSSPVDYVHKIFDNKSLKRKASTTSETSGSTFHKRLSPSLNKGDCSNDKNNDNIVQGGCHRSIEGVGGVSVGGDDNDEYSSTNNSATTTPCIDWGAQEQQVSGGISRSWDDTNVTEMSVSGRPTIPSGAVSNSSVPLITFKCYLCRNKTYTVRSSCLRHMTLAHGLGTSDLDWNRVIETNDVASSTPPAGSKNNNPNLLSLLNNNNNNNPTTTGSASTAPRTTTTSSSSSSTSRSGECAREENTNNSGGGGNRVGVVLGKIFLCKLCNKVYKSRCSLLRHKISHHGQADSQAEAGRQTE</sequence>
<feature type="compositionally biased region" description="Low complexity" evidence="2">
    <location>
        <begin position="130"/>
        <end position="145"/>
    </location>
</feature>
<feature type="compositionally biased region" description="Low complexity" evidence="2">
    <location>
        <begin position="1000"/>
        <end position="1043"/>
    </location>
</feature>
<evidence type="ECO:0000256" key="2">
    <source>
        <dbReference type="SAM" id="MobiDB-lite"/>
    </source>
</evidence>
<feature type="region of interest" description="Disordered" evidence="2">
    <location>
        <begin position="126"/>
        <end position="145"/>
    </location>
</feature>
<evidence type="ECO:0000259" key="3">
    <source>
        <dbReference type="PROSITE" id="PS50157"/>
    </source>
</evidence>
<organism evidence="4 5">
    <name type="scientific">Trichobilharzia regenti</name>
    <name type="common">Nasal bird schistosome</name>
    <dbReference type="NCBI Taxonomy" id="157069"/>
    <lineage>
        <taxon>Eukaryota</taxon>
        <taxon>Metazoa</taxon>
        <taxon>Spiralia</taxon>
        <taxon>Lophotrochozoa</taxon>
        <taxon>Platyhelminthes</taxon>
        <taxon>Trematoda</taxon>
        <taxon>Digenea</taxon>
        <taxon>Strigeidida</taxon>
        <taxon>Schistosomatoidea</taxon>
        <taxon>Schistosomatidae</taxon>
        <taxon>Trichobilharzia</taxon>
    </lineage>
</organism>
<dbReference type="SMART" id="SM00355">
    <property type="entry name" value="ZnF_C2H2"/>
    <property type="match status" value="6"/>
</dbReference>
<dbReference type="Proteomes" id="UP000050795">
    <property type="component" value="Unassembled WGS sequence"/>
</dbReference>
<dbReference type="GO" id="GO:0008270">
    <property type="term" value="F:zinc ion binding"/>
    <property type="evidence" value="ECO:0007669"/>
    <property type="project" value="UniProtKB-KW"/>
</dbReference>
<reference evidence="4" key="1">
    <citation type="submission" date="2022-06" db="EMBL/GenBank/DDBJ databases">
        <authorList>
            <person name="Berger JAMES D."/>
            <person name="Berger JAMES D."/>
        </authorList>
    </citation>
    <scope>NUCLEOTIDE SEQUENCE [LARGE SCALE GENOMIC DNA]</scope>
</reference>
<feature type="compositionally biased region" description="Polar residues" evidence="2">
    <location>
        <begin position="988"/>
        <end position="999"/>
    </location>
</feature>
<dbReference type="InterPro" id="IPR013087">
    <property type="entry name" value="Znf_C2H2_type"/>
</dbReference>
<keyword evidence="4" id="KW-1185">Reference proteome</keyword>
<feature type="region of interest" description="Disordered" evidence="2">
    <location>
        <begin position="756"/>
        <end position="778"/>
    </location>
</feature>
<dbReference type="PANTHER" id="PTHR42264">
    <property type="entry name" value="EPHRIN_REC_LIKE DOMAIN-CONTAINING PROTEIN"/>
    <property type="match status" value="1"/>
</dbReference>